<sequence length="75" mass="8630">MVFQLPHHLEALRCMVTERLWDGQHGREPMHDLMSEIMGYCGPLGVIRWRSQMVYAGRWCARKGLIGCSCVKIIA</sequence>
<evidence type="ECO:0000313" key="2">
    <source>
        <dbReference type="Proteomes" id="UP000007800"/>
    </source>
</evidence>
<proteinExistence type="predicted"/>
<keyword evidence="2" id="KW-1185">Reference proteome</keyword>
<dbReference type="Proteomes" id="UP000007800">
    <property type="component" value="Unassembled WGS sequence"/>
</dbReference>
<dbReference type="AlphaFoldDB" id="C5LN50"/>
<dbReference type="EMBL" id="GG683700">
    <property type="protein sequence ID" value="EER01849.1"/>
    <property type="molecule type" value="Genomic_DNA"/>
</dbReference>
<gene>
    <name evidence="1" type="ORF">Pmar_PMAR028301</name>
</gene>
<reference evidence="1 2" key="1">
    <citation type="submission" date="2008-07" db="EMBL/GenBank/DDBJ databases">
        <authorList>
            <person name="El-Sayed N."/>
            <person name="Caler E."/>
            <person name="Inman J."/>
            <person name="Amedeo P."/>
            <person name="Hass B."/>
            <person name="Wortman J."/>
        </authorList>
    </citation>
    <scope>NUCLEOTIDE SEQUENCE [LARGE SCALE GENOMIC DNA]</scope>
    <source>
        <strain evidence="2">ATCC 50983 / TXsc</strain>
    </source>
</reference>
<organism evidence="2">
    <name type="scientific">Perkinsus marinus (strain ATCC 50983 / TXsc)</name>
    <dbReference type="NCBI Taxonomy" id="423536"/>
    <lineage>
        <taxon>Eukaryota</taxon>
        <taxon>Sar</taxon>
        <taxon>Alveolata</taxon>
        <taxon>Perkinsozoa</taxon>
        <taxon>Perkinsea</taxon>
        <taxon>Perkinsida</taxon>
        <taxon>Perkinsidae</taxon>
        <taxon>Perkinsus</taxon>
    </lineage>
</organism>
<evidence type="ECO:0000313" key="1">
    <source>
        <dbReference type="EMBL" id="EER01849.1"/>
    </source>
</evidence>
<dbReference type="OrthoDB" id="424714at2759"/>
<name>C5LN50_PERM5</name>
<protein>
    <submittedName>
        <fullName evidence="1">Uncharacterized protein</fullName>
    </submittedName>
</protein>
<accession>C5LN50</accession>
<dbReference type="GeneID" id="9054279"/>
<dbReference type="InParanoid" id="C5LN50"/>
<dbReference type="RefSeq" id="XP_002769131.1">
    <property type="nucleotide sequence ID" value="XM_002769085.1"/>
</dbReference>